<evidence type="ECO:0000313" key="3">
    <source>
        <dbReference type="Proteomes" id="UP000193922"/>
    </source>
</evidence>
<proteinExistence type="predicted"/>
<evidence type="ECO:0000256" key="1">
    <source>
        <dbReference type="SAM" id="MobiDB-lite"/>
    </source>
</evidence>
<dbReference type="Proteomes" id="UP000193922">
    <property type="component" value="Unassembled WGS sequence"/>
</dbReference>
<evidence type="ECO:0000313" key="2">
    <source>
        <dbReference type="EMBL" id="ORX67152.1"/>
    </source>
</evidence>
<dbReference type="RefSeq" id="XP_040741074.1">
    <property type="nucleotide sequence ID" value="XM_040888351.1"/>
</dbReference>
<comment type="caution">
    <text evidence="2">The sequence shown here is derived from an EMBL/GenBank/DDBJ whole genome shotgun (WGS) entry which is preliminary data.</text>
</comment>
<name>A0A1Y1W0Z3_9FUNG</name>
<gene>
    <name evidence="2" type="ORF">DL89DRAFT_269579</name>
</gene>
<feature type="non-terminal residue" evidence="2">
    <location>
        <position position="1"/>
    </location>
</feature>
<dbReference type="AlphaFoldDB" id="A0A1Y1W0Z3"/>
<dbReference type="EMBL" id="MCFD01000013">
    <property type="protein sequence ID" value="ORX67152.1"/>
    <property type="molecule type" value="Genomic_DNA"/>
</dbReference>
<organism evidence="2 3">
    <name type="scientific">Linderina pennispora</name>
    <dbReference type="NCBI Taxonomy" id="61395"/>
    <lineage>
        <taxon>Eukaryota</taxon>
        <taxon>Fungi</taxon>
        <taxon>Fungi incertae sedis</taxon>
        <taxon>Zoopagomycota</taxon>
        <taxon>Kickxellomycotina</taxon>
        <taxon>Kickxellomycetes</taxon>
        <taxon>Kickxellales</taxon>
        <taxon>Kickxellaceae</taxon>
        <taxon>Linderina</taxon>
    </lineage>
</organism>
<dbReference type="GeneID" id="63804999"/>
<feature type="region of interest" description="Disordered" evidence="1">
    <location>
        <begin position="1"/>
        <end position="28"/>
    </location>
</feature>
<accession>A0A1Y1W0Z3</accession>
<keyword evidence="3" id="KW-1185">Reference proteome</keyword>
<sequence length="59" mass="6338">MRKRAGDQGSSPAPRLVKNPQTTQPRSPCQVITAYEAGSPSSSAKPALSWIPLDVYPDQ</sequence>
<reference evidence="2 3" key="1">
    <citation type="submission" date="2016-07" db="EMBL/GenBank/DDBJ databases">
        <title>Pervasive Adenine N6-methylation of Active Genes in Fungi.</title>
        <authorList>
            <consortium name="DOE Joint Genome Institute"/>
            <person name="Mondo S.J."/>
            <person name="Dannebaum R.O."/>
            <person name="Kuo R.C."/>
            <person name="Labutti K."/>
            <person name="Haridas S."/>
            <person name="Kuo A."/>
            <person name="Salamov A."/>
            <person name="Ahrendt S.R."/>
            <person name="Lipzen A."/>
            <person name="Sullivan W."/>
            <person name="Andreopoulos W.B."/>
            <person name="Clum A."/>
            <person name="Lindquist E."/>
            <person name="Daum C."/>
            <person name="Ramamoorthy G.K."/>
            <person name="Gryganskyi A."/>
            <person name="Culley D."/>
            <person name="Magnuson J.K."/>
            <person name="James T.Y."/>
            <person name="O'Malley M.A."/>
            <person name="Stajich J.E."/>
            <person name="Spatafora J.W."/>
            <person name="Visel A."/>
            <person name="Grigoriev I.V."/>
        </authorList>
    </citation>
    <scope>NUCLEOTIDE SEQUENCE [LARGE SCALE GENOMIC DNA]</scope>
    <source>
        <strain evidence="2 3">ATCC 12442</strain>
    </source>
</reference>
<protein>
    <submittedName>
        <fullName evidence="2">Uncharacterized protein</fullName>
    </submittedName>
</protein>